<reference evidence="2" key="1">
    <citation type="submission" date="2022-12" db="EMBL/GenBank/DDBJ databases">
        <title>Draft genome assemblies for two species of Escallonia (Escalloniales).</title>
        <authorList>
            <person name="Chanderbali A."/>
            <person name="Dervinis C."/>
            <person name="Anghel I."/>
            <person name="Soltis D."/>
            <person name="Soltis P."/>
            <person name="Zapata F."/>
        </authorList>
    </citation>
    <scope>NUCLEOTIDE SEQUENCE</scope>
    <source>
        <strain evidence="2">UCBG92.1500</strain>
        <tissue evidence="2">Leaf</tissue>
    </source>
</reference>
<evidence type="ECO:0000313" key="2">
    <source>
        <dbReference type="EMBL" id="KAK2967804.1"/>
    </source>
</evidence>
<proteinExistence type="predicted"/>
<sequence length="91" mass="10432">MAEEGKGKIEKFNGMNFKWWKMQVEDYLYQKDLYLPLVGEKPEALVITMPPRRATRDTDDLHNPPTDGGVADAIYGNKDYVHNIANMDITT</sequence>
<evidence type="ECO:0000313" key="3">
    <source>
        <dbReference type="Proteomes" id="UP001187471"/>
    </source>
</evidence>
<organism evidence="2 3">
    <name type="scientific">Escallonia rubra</name>
    <dbReference type="NCBI Taxonomy" id="112253"/>
    <lineage>
        <taxon>Eukaryota</taxon>
        <taxon>Viridiplantae</taxon>
        <taxon>Streptophyta</taxon>
        <taxon>Embryophyta</taxon>
        <taxon>Tracheophyta</taxon>
        <taxon>Spermatophyta</taxon>
        <taxon>Magnoliopsida</taxon>
        <taxon>eudicotyledons</taxon>
        <taxon>Gunneridae</taxon>
        <taxon>Pentapetalae</taxon>
        <taxon>asterids</taxon>
        <taxon>campanulids</taxon>
        <taxon>Escalloniales</taxon>
        <taxon>Escalloniaceae</taxon>
        <taxon>Escallonia</taxon>
    </lineage>
</organism>
<comment type="caution">
    <text evidence="2">The sequence shown here is derived from an EMBL/GenBank/DDBJ whole genome shotgun (WGS) entry which is preliminary data.</text>
</comment>
<dbReference type="EMBL" id="JAVXUO010002983">
    <property type="protein sequence ID" value="KAK2967804.1"/>
    <property type="molecule type" value="Genomic_DNA"/>
</dbReference>
<evidence type="ECO:0000256" key="1">
    <source>
        <dbReference type="SAM" id="MobiDB-lite"/>
    </source>
</evidence>
<keyword evidence="3" id="KW-1185">Reference proteome</keyword>
<feature type="region of interest" description="Disordered" evidence="1">
    <location>
        <begin position="49"/>
        <end position="68"/>
    </location>
</feature>
<protein>
    <submittedName>
        <fullName evidence="2">Uncharacterized protein</fullName>
    </submittedName>
</protein>
<gene>
    <name evidence="2" type="ORF">RJ640_021753</name>
</gene>
<accession>A0AA88QCK0</accession>
<dbReference type="Proteomes" id="UP001187471">
    <property type="component" value="Unassembled WGS sequence"/>
</dbReference>
<name>A0AA88QCK0_9ASTE</name>
<dbReference type="AlphaFoldDB" id="A0AA88QCK0"/>